<protein>
    <recommendedName>
        <fullName evidence="3">Proline utilization protein PrnX</fullName>
    </recommendedName>
</protein>
<sequence length="350" mass="38496">MRILAEPNVSQILRELTQSQCHDFLNALCDSLTAVSNESTAQETERLIHQPLRSTILTKRQNLSLFMPVSNTASTGIKIVTASQSHGLIGVINIFSPEGSLQGLLSAAKITAFRTALTIMSLLVRCQAMSKENVVILGSGRQAEWHARLVLLLFPGQVRSITILNRGRKRLEELETEVLGQLRATYPDVAISTVAKDHVGDDVWEEKLRAALQTCDVLFSCTPATEPNFPASYLQPFRQRFISLIGSYKPHMREIDTETLLSGGGKVYVDLKEACLEESGELILAEMKEEQLIEVGALYGELGREVPVEVPQGCNVVFKCVGMGIMDLVIGNKLLDVGRERGIGMEVDGF</sequence>
<dbReference type="InterPro" id="IPR003462">
    <property type="entry name" value="ODC_Mu_crystall"/>
</dbReference>
<dbReference type="AlphaFoldDB" id="A0A1L9X2G5"/>
<dbReference type="Pfam" id="PF02423">
    <property type="entry name" value="OCD_Mu_crystall"/>
    <property type="match status" value="1"/>
</dbReference>
<evidence type="ECO:0008006" key="3">
    <source>
        <dbReference type="Google" id="ProtNLM"/>
    </source>
</evidence>
<dbReference type="InterPro" id="IPR036291">
    <property type="entry name" value="NAD(P)-bd_dom_sf"/>
</dbReference>
<evidence type="ECO:0000313" key="1">
    <source>
        <dbReference type="EMBL" id="OJK02663.1"/>
    </source>
</evidence>
<dbReference type="STRING" id="690307.A0A1L9X2G5"/>
<keyword evidence="2" id="KW-1185">Reference proteome</keyword>
<dbReference type="InterPro" id="IPR023401">
    <property type="entry name" value="ODC_N"/>
</dbReference>
<dbReference type="EMBL" id="KV878972">
    <property type="protein sequence ID" value="OJK02663.1"/>
    <property type="molecule type" value="Genomic_DNA"/>
</dbReference>
<evidence type="ECO:0000313" key="2">
    <source>
        <dbReference type="Proteomes" id="UP000184546"/>
    </source>
</evidence>
<dbReference type="PANTHER" id="PTHR13812">
    <property type="entry name" value="KETIMINE REDUCTASE MU-CRYSTALLIN"/>
    <property type="match status" value="1"/>
</dbReference>
<proteinExistence type="predicted"/>
<dbReference type="SUPFAM" id="SSF51735">
    <property type="entry name" value="NAD(P)-binding Rossmann-fold domains"/>
    <property type="match status" value="1"/>
</dbReference>
<organism evidence="1 2">
    <name type="scientific">Aspergillus aculeatus (strain ATCC 16872 / CBS 172.66 / WB 5094)</name>
    <dbReference type="NCBI Taxonomy" id="690307"/>
    <lineage>
        <taxon>Eukaryota</taxon>
        <taxon>Fungi</taxon>
        <taxon>Dikarya</taxon>
        <taxon>Ascomycota</taxon>
        <taxon>Pezizomycotina</taxon>
        <taxon>Eurotiomycetes</taxon>
        <taxon>Eurotiomycetidae</taxon>
        <taxon>Eurotiales</taxon>
        <taxon>Aspergillaceae</taxon>
        <taxon>Aspergillus</taxon>
        <taxon>Aspergillus subgen. Circumdati</taxon>
    </lineage>
</organism>
<dbReference type="Gene3D" id="3.40.50.720">
    <property type="entry name" value="NAD(P)-binding Rossmann-like Domain"/>
    <property type="match status" value="1"/>
</dbReference>
<dbReference type="OrthoDB" id="41492at2759"/>
<dbReference type="GeneID" id="30971651"/>
<gene>
    <name evidence="1" type="ORF">ASPACDRAFT_1864202</name>
</gene>
<accession>A0A1L9X2G5</accession>
<dbReference type="GO" id="GO:0005737">
    <property type="term" value="C:cytoplasm"/>
    <property type="evidence" value="ECO:0007669"/>
    <property type="project" value="TreeGrafter"/>
</dbReference>
<dbReference type="RefSeq" id="XP_020059002.1">
    <property type="nucleotide sequence ID" value="XM_020197837.1"/>
</dbReference>
<dbReference type="VEuPathDB" id="FungiDB:ASPACDRAFT_1864202"/>
<dbReference type="PANTHER" id="PTHR13812:SF23">
    <property type="entry name" value="PRNX PROTEIN"/>
    <property type="match status" value="1"/>
</dbReference>
<name>A0A1L9X2G5_ASPA1</name>
<dbReference type="Proteomes" id="UP000184546">
    <property type="component" value="Unassembled WGS sequence"/>
</dbReference>
<dbReference type="Gene3D" id="3.30.1780.10">
    <property type="entry name" value="ornithine cyclodeaminase, domain 1"/>
    <property type="match status" value="1"/>
</dbReference>
<reference evidence="2" key="1">
    <citation type="journal article" date="2017" name="Genome Biol.">
        <title>Comparative genomics reveals high biological diversity and specific adaptations in the industrially and medically important fungal genus Aspergillus.</title>
        <authorList>
            <person name="de Vries R.P."/>
            <person name="Riley R."/>
            <person name="Wiebenga A."/>
            <person name="Aguilar-Osorio G."/>
            <person name="Amillis S."/>
            <person name="Uchima C.A."/>
            <person name="Anderluh G."/>
            <person name="Asadollahi M."/>
            <person name="Askin M."/>
            <person name="Barry K."/>
            <person name="Battaglia E."/>
            <person name="Bayram O."/>
            <person name="Benocci T."/>
            <person name="Braus-Stromeyer S.A."/>
            <person name="Caldana C."/>
            <person name="Canovas D."/>
            <person name="Cerqueira G.C."/>
            <person name="Chen F."/>
            <person name="Chen W."/>
            <person name="Choi C."/>
            <person name="Clum A."/>
            <person name="Dos Santos R.A."/>
            <person name="Damasio A.R."/>
            <person name="Diallinas G."/>
            <person name="Emri T."/>
            <person name="Fekete E."/>
            <person name="Flipphi M."/>
            <person name="Freyberg S."/>
            <person name="Gallo A."/>
            <person name="Gournas C."/>
            <person name="Habgood R."/>
            <person name="Hainaut M."/>
            <person name="Harispe M.L."/>
            <person name="Henrissat B."/>
            <person name="Hilden K.S."/>
            <person name="Hope R."/>
            <person name="Hossain A."/>
            <person name="Karabika E."/>
            <person name="Karaffa L."/>
            <person name="Karanyi Z."/>
            <person name="Krasevec N."/>
            <person name="Kuo A."/>
            <person name="Kusch H."/>
            <person name="LaButti K."/>
            <person name="Lagendijk E.L."/>
            <person name="Lapidus A."/>
            <person name="Levasseur A."/>
            <person name="Lindquist E."/>
            <person name="Lipzen A."/>
            <person name="Logrieco A.F."/>
            <person name="MacCabe A."/>
            <person name="Maekelae M.R."/>
            <person name="Malavazi I."/>
            <person name="Melin P."/>
            <person name="Meyer V."/>
            <person name="Mielnichuk N."/>
            <person name="Miskei M."/>
            <person name="Molnar A.P."/>
            <person name="Mule G."/>
            <person name="Ngan C.Y."/>
            <person name="Orejas M."/>
            <person name="Orosz E."/>
            <person name="Ouedraogo J.P."/>
            <person name="Overkamp K.M."/>
            <person name="Park H.-S."/>
            <person name="Perrone G."/>
            <person name="Piumi F."/>
            <person name="Punt P.J."/>
            <person name="Ram A.F."/>
            <person name="Ramon A."/>
            <person name="Rauscher S."/>
            <person name="Record E."/>
            <person name="Riano-Pachon D.M."/>
            <person name="Robert V."/>
            <person name="Roehrig J."/>
            <person name="Ruller R."/>
            <person name="Salamov A."/>
            <person name="Salih N.S."/>
            <person name="Samson R.A."/>
            <person name="Sandor E."/>
            <person name="Sanguinetti M."/>
            <person name="Schuetze T."/>
            <person name="Sepcic K."/>
            <person name="Shelest E."/>
            <person name="Sherlock G."/>
            <person name="Sophianopoulou V."/>
            <person name="Squina F.M."/>
            <person name="Sun H."/>
            <person name="Susca A."/>
            <person name="Todd R.B."/>
            <person name="Tsang A."/>
            <person name="Unkles S.E."/>
            <person name="van de Wiele N."/>
            <person name="van Rossen-Uffink D."/>
            <person name="Oliveira J.V."/>
            <person name="Vesth T.C."/>
            <person name="Visser J."/>
            <person name="Yu J.-H."/>
            <person name="Zhou M."/>
            <person name="Andersen M.R."/>
            <person name="Archer D.B."/>
            <person name="Baker S.E."/>
            <person name="Benoit I."/>
            <person name="Brakhage A.A."/>
            <person name="Braus G.H."/>
            <person name="Fischer R."/>
            <person name="Frisvad J.C."/>
            <person name="Goldman G.H."/>
            <person name="Houbraken J."/>
            <person name="Oakley B."/>
            <person name="Pocsi I."/>
            <person name="Scazzocchio C."/>
            <person name="Seiboth B."/>
            <person name="vanKuyk P.A."/>
            <person name="Wortman J."/>
            <person name="Dyer P.S."/>
            <person name="Grigoriev I.V."/>
        </authorList>
    </citation>
    <scope>NUCLEOTIDE SEQUENCE [LARGE SCALE GENOMIC DNA]</scope>
    <source>
        <strain evidence="2">ATCC 16872 / CBS 172.66 / WB 5094</strain>
    </source>
</reference>
<dbReference type="OMA" id="CVGMGLM"/>